<dbReference type="InterPro" id="IPR050186">
    <property type="entry name" value="TPT_transporter"/>
</dbReference>
<dbReference type="Proteomes" id="UP000601435">
    <property type="component" value="Unassembled WGS sequence"/>
</dbReference>
<comment type="caution">
    <text evidence="8">The sequence shown here is derived from an EMBL/GenBank/DDBJ whole genome shotgun (WGS) entry which is preliminary data.</text>
</comment>
<feature type="transmembrane region" description="Helical" evidence="6">
    <location>
        <begin position="268"/>
        <end position="292"/>
    </location>
</feature>
<dbReference type="OrthoDB" id="18894at2759"/>
<evidence type="ECO:0000256" key="2">
    <source>
        <dbReference type="ARBA" id="ARBA00022692"/>
    </source>
</evidence>
<keyword evidence="4 6" id="KW-0472">Membrane</keyword>
<feature type="transmembrane region" description="Helical" evidence="6">
    <location>
        <begin position="212"/>
        <end position="232"/>
    </location>
</feature>
<accession>A0A812QT08</accession>
<feature type="transmembrane region" description="Helical" evidence="6">
    <location>
        <begin position="174"/>
        <end position="200"/>
    </location>
</feature>
<feature type="transmembrane region" description="Helical" evidence="6">
    <location>
        <begin position="299"/>
        <end position="318"/>
    </location>
</feature>
<feature type="transmembrane region" description="Helical" evidence="6">
    <location>
        <begin position="395"/>
        <end position="415"/>
    </location>
</feature>
<feature type="compositionally biased region" description="Polar residues" evidence="5">
    <location>
        <begin position="510"/>
        <end position="522"/>
    </location>
</feature>
<feature type="compositionally biased region" description="Basic and acidic residues" evidence="5">
    <location>
        <begin position="11"/>
        <end position="22"/>
    </location>
</feature>
<reference evidence="8" key="1">
    <citation type="submission" date="2021-02" db="EMBL/GenBank/DDBJ databases">
        <authorList>
            <person name="Dougan E. K."/>
            <person name="Rhodes N."/>
            <person name="Thang M."/>
            <person name="Chan C."/>
        </authorList>
    </citation>
    <scope>NUCLEOTIDE SEQUENCE</scope>
</reference>
<evidence type="ECO:0000256" key="4">
    <source>
        <dbReference type="ARBA" id="ARBA00023136"/>
    </source>
</evidence>
<evidence type="ECO:0000313" key="8">
    <source>
        <dbReference type="EMBL" id="CAE7402056.1"/>
    </source>
</evidence>
<keyword evidence="9" id="KW-1185">Reference proteome</keyword>
<comment type="subcellular location">
    <subcellularLocation>
        <location evidence="1">Membrane</location>
        <topology evidence="1">Multi-pass membrane protein</topology>
    </subcellularLocation>
</comment>
<sequence>MPELMPVAEHAGTEGTRHKEEHKTNIRGYPWCGGGRRLRLTAKPANLSESMRCNGPTSPVHLLMMLGPWLALARDRLQDSTAHSDSCVPPGAIDAGQPGTAIRCNALDSFGSACTELWQSPQVPSCAPMSPDIVSILEELLFFLTLVCFSPSASATGEGTRRLVKRARPDSRAAAALLICSLVLGWYSVSITLVLLNKWVMKSWRGGLNFPLFYTMSHMVLKGFFSFLYLVMSCHPPGKQRRSVCCGVSLVGVMTALDVAASNMSFQFITVAFYTMLKSASLIFILVFGAVLRIEQCSAGIAATVVLISIGIFITSYGETDFDIRGFWLVLGSEVFAALRWLATQKTLQSSGLSAMQTVFYMSPASSLTLAPFVWARERDKLHVLAEPDAAGQYFLLVLLPGFLAFLLLLVEVHLVKVTSSLTLAVFGNLKSIVTILFSIFVFGEKTTALQWSGLLLALAGMFIYARLKNQSVAVDSLASLQYEVLPQEEDTWPDPAATCAAEEPEKASAGQSPTVLGASEQNAPGLEDFATFDEHTLDVDAKPVGADQPAGAATPRQAE</sequence>
<evidence type="ECO:0000256" key="1">
    <source>
        <dbReference type="ARBA" id="ARBA00004141"/>
    </source>
</evidence>
<evidence type="ECO:0000256" key="5">
    <source>
        <dbReference type="SAM" id="MobiDB-lite"/>
    </source>
</evidence>
<gene>
    <name evidence="8" type="primary">SLC35C2</name>
    <name evidence="8" type="ORF">SNEC2469_LOCUS11007</name>
</gene>
<dbReference type="AlphaFoldDB" id="A0A812QT08"/>
<evidence type="ECO:0000256" key="6">
    <source>
        <dbReference type="SAM" id="Phobius"/>
    </source>
</evidence>
<organism evidence="8 9">
    <name type="scientific">Symbiodinium necroappetens</name>
    <dbReference type="NCBI Taxonomy" id="1628268"/>
    <lineage>
        <taxon>Eukaryota</taxon>
        <taxon>Sar</taxon>
        <taxon>Alveolata</taxon>
        <taxon>Dinophyceae</taxon>
        <taxon>Suessiales</taxon>
        <taxon>Symbiodiniaceae</taxon>
        <taxon>Symbiodinium</taxon>
    </lineage>
</organism>
<dbReference type="InterPro" id="IPR004853">
    <property type="entry name" value="Sugar_P_trans_dom"/>
</dbReference>
<evidence type="ECO:0000313" key="9">
    <source>
        <dbReference type="Proteomes" id="UP000601435"/>
    </source>
</evidence>
<dbReference type="SUPFAM" id="SSF103481">
    <property type="entry name" value="Multidrug resistance efflux transporter EmrE"/>
    <property type="match status" value="1"/>
</dbReference>
<feature type="transmembrane region" description="Helical" evidence="6">
    <location>
        <begin position="449"/>
        <end position="468"/>
    </location>
</feature>
<feature type="domain" description="Sugar phosphate transporter" evidence="7">
    <location>
        <begin position="180"/>
        <end position="465"/>
    </location>
</feature>
<name>A0A812QT08_9DINO</name>
<protein>
    <submittedName>
        <fullName evidence="8">SLC35C2 protein</fullName>
    </submittedName>
</protein>
<dbReference type="Pfam" id="PF03151">
    <property type="entry name" value="TPT"/>
    <property type="match status" value="1"/>
</dbReference>
<evidence type="ECO:0000256" key="3">
    <source>
        <dbReference type="ARBA" id="ARBA00022989"/>
    </source>
</evidence>
<evidence type="ECO:0000259" key="7">
    <source>
        <dbReference type="Pfam" id="PF03151"/>
    </source>
</evidence>
<dbReference type="GO" id="GO:0016020">
    <property type="term" value="C:membrane"/>
    <property type="evidence" value="ECO:0007669"/>
    <property type="project" value="UniProtKB-SubCell"/>
</dbReference>
<keyword evidence="3 6" id="KW-1133">Transmembrane helix</keyword>
<feature type="transmembrane region" description="Helical" evidence="6">
    <location>
        <begin position="422"/>
        <end position="443"/>
    </location>
</feature>
<feature type="transmembrane region" description="Helical" evidence="6">
    <location>
        <begin position="244"/>
        <end position="262"/>
    </location>
</feature>
<dbReference type="EMBL" id="CAJNJA010017475">
    <property type="protein sequence ID" value="CAE7402056.1"/>
    <property type="molecule type" value="Genomic_DNA"/>
</dbReference>
<dbReference type="InterPro" id="IPR037185">
    <property type="entry name" value="EmrE-like"/>
</dbReference>
<keyword evidence="2 6" id="KW-0812">Transmembrane</keyword>
<dbReference type="PANTHER" id="PTHR11132">
    <property type="entry name" value="SOLUTE CARRIER FAMILY 35"/>
    <property type="match status" value="1"/>
</dbReference>
<feature type="region of interest" description="Disordered" evidence="5">
    <location>
        <begin position="1"/>
        <end position="22"/>
    </location>
</feature>
<feature type="region of interest" description="Disordered" evidence="5">
    <location>
        <begin position="538"/>
        <end position="560"/>
    </location>
</feature>
<feature type="region of interest" description="Disordered" evidence="5">
    <location>
        <begin position="494"/>
        <end position="522"/>
    </location>
</feature>
<proteinExistence type="predicted"/>